<dbReference type="InterPro" id="IPR002402">
    <property type="entry name" value="Cyt_P450_E_grp-II"/>
</dbReference>
<dbReference type="Gene3D" id="1.10.630.10">
    <property type="entry name" value="Cytochrome P450"/>
    <property type="match status" value="1"/>
</dbReference>
<accession>A0A2T2NB53</accession>
<dbReference type="CDD" id="cd11063">
    <property type="entry name" value="CYP52"/>
    <property type="match status" value="1"/>
</dbReference>
<evidence type="ECO:0000256" key="2">
    <source>
        <dbReference type="ARBA" id="ARBA00010617"/>
    </source>
</evidence>
<evidence type="ECO:0000256" key="5">
    <source>
        <dbReference type="ARBA" id="ARBA00023002"/>
    </source>
</evidence>
<dbReference type="EMBL" id="KZ678141">
    <property type="protein sequence ID" value="PSN62619.1"/>
    <property type="molecule type" value="Genomic_DNA"/>
</dbReference>
<gene>
    <name evidence="10" type="ORF">BS50DRAFT_603298</name>
</gene>
<dbReference type="Pfam" id="PF00067">
    <property type="entry name" value="p450"/>
    <property type="match status" value="1"/>
</dbReference>
<evidence type="ECO:0000256" key="6">
    <source>
        <dbReference type="ARBA" id="ARBA00023004"/>
    </source>
</evidence>
<feature type="binding site" description="axial binding residue" evidence="8">
    <location>
        <position position="425"/>
    </location>
    <ligand>
        <name>heme</name>
        <dbReference type="ChEBI" id="CHEBI:30413"/>
    </ligand>
    <ligandPart>
        <name>Fe</name>
        <dbReference type="ChEBI" id="CHEBI:18248"/>
    </ligandPart>
</feature>
<dbReference type="PRINTS" id="PR00464">
    <property type="entry name" value="EP450II"/>
</dbReference>
<evidence type="ECO:0000256" key="1">
    <source>
        <dbReference type="ARBA" id="ARBA00001971"/>
    </source>
</evidence>
<keyword evidence="7 9" id="KW-0503">Monooxygenase</keyword>
<dbReference type="InterPro" id="IPR047146">
    <property type="entry name" value="Cyt_P450_E_CYP52_fungi"/>
</dbReference>
<dbReference type="PANTHER" id="PTHR24287">
    <property type="entry name" value="P450, PUTATIVE (EUROFUNG)-RELATED"/>
    <property type="match status" value="1"/>
</dbReference>
<dbReference type="InterPro" id="IPR001128">
    <property type="entry name" value="Cyt_P450"/>
</dbReference>
<dbReference type="GO" id="GO:0005506">
    <property type="term" value="F:iron ion binding"/>
    <property type="evidence" value="ECO:0007669"/>
    <property type="project" value="InterPro"/>
</dbReference>
<evidence type="ECO:0000313" key="11">
    <source>
        <dbReference type="Proteomes" id="UP000240883"/>
    </source>
</evidence>
<keyword evidence="5 9" id="KW-0560">Oxidoreductase</keyword>
<dbReference type="GO" id="GO:0020037">
    <property type="term" value="F:heme binding"/>
    <property type="evidence" value="ECO:0007669"/>
    <property type="project" value="InterPro"/>
</dbReference>
<dbReference type="PROSITE" id="PS00086">
    <property type="entry name" value="CYTOCHROME_P450"/>
    <property type="match status" value="1"/>
</dbReference>
<dbReference type="InterPro" id="IPR036396">
    <property type="entry name" value="Cyt_P450_sf"/>
</dbReference>
<evidence type="ECO:0000256" key="9">
    <source>
        <dbReference type="RuleBase" id="RU000461"/>
    </source>
</evidence>
<keyword evidence="11" id="KW-1185">Reference proteome</keyword>
<dbReference type="Proteomes" id="UP000240883">
    <property type="component" value="Unassembled WGS sequence"/>
</dbReference>
<dbReference type="OrthoDB" id="1470350at2759"/>
<keyword evidence="4 8" id="KW-0479">Metal-binding</keyword>
<evidence type="ECO:0000313" key="10">
    <source>
        <dbReference type="EMBL" id="PSN62619.1"/>
    </source>
</evidence>
<protein>
    <submittedName>
        <fullName evidence="10">Cytochrome P450 52A12</fullName>
    </submittedName>
</protein>
<evidence type="ECO:0000256" key="3">
    <source>
        <dbReference type="ARBA" id="ARBA00022617"/>
    </source>
</evidence>
<evidence type="ECO:0000256" key="7">
    <source>
        <dbReference type="ARBA" id="ARBA00023033"/>
    </source>
</evidence>
<dbReference type="SUPFAM" id="SSF48264">
    <property type="entry name" value="Cytochrome P450"/>
    <property type="match status" value="1"/>
</dbReference>
<comment type="cofactor">
    <cofactor evidence="1 8">
        <name>heme</name>
        <dbReference type="ChEBI" id="CHEBI:30413"/>
    </cofactor>
</comment>
<dbReference type="GO" id="GO:0016712">
    <property type="term" value="F:oxidoreductase activity, acting on paired donors, with incorporation or reduction of molecular oxygen, reduced flavin or flavoprotein as one donor, and incorporation of one atom of oxygen"/>
    <property type="evidence" value="ECO:0007669"/>
    <property type="project" value="InterPro"/>
</dbReference>
<dbReference type="InterPro" id="IPR017972">
    <property type="entry name" value="Cyt_P450_CS"/>
</dbReference>
<organism evidence="10 11">
    <name type="scientific">Corynespora cassiicola Philippines</name>
    <dbReference type="NCBI Taxonomy" id="1448308"/>
    <lineage>
        <taxon>Eukaryota</taxon>
        <taxon>Fungi</taxon>
        <taxon>Dikarya</taxon>
        <taxon>Ascomycota</taxon>
        <taxon>Pezizomycotina</taxon>
        <taxon>Dothideomycetes</taxon>
        <taxon>Pleosporomycetidae</taxon>
        <taxon>Pleosporales</taxon>
        <taxon>Corynesporascaceae</taxon>
        <taxon>Corynespora</taxon>
    </lineage>
</organism>
<dbReference type="AlphaFoldDB" id="A0A2T2NB53"/>
<keyword evidence="3 8" id="KW-0349">Heme</keyword>
<dbReference type="STRING" id="1448308.A0A2T2NB53"/>
<reference evidence="10 11" key="1">
    <citation type="journal article" date="2018" name="Front. Microbiol.">
        <title>Genome-Wide Analysis of Corynespora cassiicola Leaf Fall Disease Putative Effectors.</title>
        <authorList>
            <person name="Lopez D."/>
            <person name="Ribeiro S."/>
            <person name="Label P."/>
            <person name="Fumanal B."/>
            <person name="Venisse J.S."/>
            <person name="Kohler A."/>
            <person name="de Oliveira R.R."/>
            <person name="Labutti K."/>
            <person name="Lipzen A."/>
            <person name="Lail K."/>
            <person name="Bauer D."/>
            <person name="Ohm R.A."/>
            <person name="Barry K.W."/>
            <person name="Spatafora J."/>
            <person name="Grigoriev I.V."/>
            <person name="Martin F.M."/>
            <person name="Pujade-Renaud V."/>
        </authorList>
    </citation>
    <scope>NUCLEOTIDE SEQUENCE [LARGE SCALE GENOMIC DNA]</scope>
    <source>
        <strain evidence="10 11">Philippines</strain>
    </source>
</reference>
<proteinExistence type="inferred from homology"/>
<evidence type="ECO:0000256" key="4">
    <source>
        <dbReference type="ARBA" id="ARBA00022723"/>
    </source>
</evidence>
<dbReference type="PRINTS" id="PR01239">
    <property type="entry name" value="EP450IICYP52"/>
</dbReference>
<comment type="similarity">
    <text evidence="2 9">Belongs to the cytochrome P450 family.</text>
</comment>
<sequence length="490" mass="55722">MANRDGLGIVNVIEIFKADKARRIPDYIKERTDNFEKRTGKVMSTFHQNILGTPAIFTLDPKNVQAVLATQFKDFGLGELRNKVFSPLLGDGIFSSDGRQWEHSRALLRPQFVREQVSDLDLEEEHVQNMFRCLPVNSDGWTSVSDVQKLFFRLTIDSATEFLFGESVNSQLAGLPGYRMKVGADADQFATSFDLAQAQIGQSLRLGEKYWLKQNSTFKQHCKNCHDFIDSYVHSALSGKKTTKTTPSGKQRYVFLDAVAESTRDPLFLRHQMISILLAGRDTTASLLSFAFLELSRQPHVFRKLREVILDEFGTYRNPKEITFAKLKSCTYLQWFLNEALRLYPVVPIDGRRALKDTTLPTGGGPDGRSPVYVRKGMQVDYCVYVIHRRKDLWGPDADEFRPERWDGRRVGWEYLPFNGGPRICIGQQFALTEAGYVIVRALQRFDAIEGVGNSWEPVEKGGVGYVRHWLTLTSCPADGVKVRLREAKE</sequence>
<dbReference type="PRINTS" id="PR00385">
    <property type="entry name" value="P450"/>
</dbReference>
<name>A0A2T2NB53_CORCC</name>
<dbReference type="PANTHER" id="PTHR24287:SF1">
    <property type="entry name" value="P450, PUTATIVE (EUROFUNG)-RELATED"/>
    <property type="match status" value="1"/>
</dbReference>
<dbReference type="InterPro" id="IPR002974">
    <property type="entry name" value="Cyt_P450_E_CYP52_ascomycetes"/>
</dbReference>
<evidence type="ECO:0000256" key="8">
    <source>
        <dbReference type="PIRSR" id="PIRSR602402-1"/>
    </source>
</evidence>
<keyword evidence="6 8" id="KW-0408">Iron</keyword>